<dbReference type="PRINTS" id="PR00420">
    <property type="entry name" value="RNGMNOXGNASE"/>
</dbReference>
<dbReference type="SUPFAM" id="SSF52833">
    <property type="entry name" value="Thioredoxin-like"/>
    <property type="match status" value="1"/>
</dbReference>
<feature type="domain" description="Phenol hydroxylase-like C-terminal dimerisation" evidence="6">
    <location>
        <begin position="454"/>
        <end position="676"/>
    </location>
</feature>
<dbReference type="PANTHER" id="PTHR43004">
    <property type="entry name" value="TRK SYSTEM POTASSIUM UPTAKE PROTEIN"/>
    <property type="match status" value="1"/>
</dbReference>
<keyword evidence="4" id="KW-0560">Oxidoreductase</keyword>
<dbReference type="InterPro" id="IPR002938">
    <property type="entry name" value="FAD-bd"/>
</dbReference>
<evidence type="ECO:0000256" key="2">
    <source>
        <dbReference type="ARBA" id="ARBA00022630"/>
    </source>
</evidence>
<dbReference type="SUPFAM" id="SSF51905">
    <property type="entry name" value="FAD/NAD(P)-binding domain"/>
    <property type="match status" value="1"/>
</dbReference>
<evidence type="ECO:0008006" key="9">
    <source>
        <dbReference type="Google" id="ProtNLM"/>
    </source>
</evidence>
<organism evidence="7 8">
    <name type="scientific">Cadophora malorum</name>
    <dbReference type="NCBI Taxonomy" id="108018"/>
    <lineage>
        <taxon>Eukaryota</taxon>
        <taxon>Fungi</taxon>
        <taxon>Dikarya</taxon>
        <taxon>Ascomycota</taxon>
        <taxon>Pezizomycotina</taxon>
        <taxon>Leotiomycetes</taxon>
        <taxon>Helotiales</taxon>
        <taxon>Ploettnerulaceae</taxon>
        <taxon>Cadophora</taxon>
    </lineage>
</organism>
<dbReference type="InterPro" id="IPR038220">
    <property type="entry name" value="PHOX_C_sf"/>
</dbReference>
<dbReference type="Gene3D" id="3.40.30.20">
    <property type="match status" value="1"/>
</dbReference>
<keyword evidence="2" id="KW-0285">Flavoprotein</keyword>
<dbReference type="OrthoDB" id="1716816at2759"/>
<evidence type="ECO:0000313" key="7">
    <source>
        <dbReference type="EMBL" id="KAG4414112.1"/>
    </source>
</evidence>
<dbReference type="Gene3D" id="3.30.9.10">
    <property type="entry name" value="D-Amino Acid Oxidase, subunit A, domain 2"/>
    <property type="match status" value="1"/>
</dbReference>
<dbReference type="GO" id="GO:0071949">
    <property type="term" value="F:FAD binding"/>
    <property type="evidence" value="ECO:0007669"/>
    <property type="project" value="InterPro"/>
</dbReference>
<sequence length="676" mass="75625">MAEPEPTHVDVLVIGAGPSGLMLATWLSRCGISTRIVDKRPSRINSGQADGLQSRTFEILDSLGIGADVWREANHMVEIRFWNPDEHGELYRSDAMADTVPGASRFQQATLHQARIEDFLLGYINKHSSIRVERGVIPESLSIDTNLTDSANEYPVSVTFRHMLEEGTVPEQIYGSHASGIPNGLFRSNLTADDTASLLEDALSNTSTRSEKVLAKYVVGCDGAHSWTRRQIGVVMEGEQTDLVWGVLDIIPITDFPDIRYRCTVRSQEFGSMMIIPRENKLVRLYVQITEKDGTGKPVKRSDISPEILLKNAQKILAPYKLSYKHCHWWSAYGIGQRVGSSFSVQNRVFLAGDAVHTHSPKAGQGMNISMHDTYNLGWKLASVIKHRSDPSLLGTYETERRKIAQELITFDHKFSRIFSGRPVKDILGDGAIDIETLQEAFKKGNTFTNGTSVNYDCSIIVSKEPESRALKAENFAQKNGVPASSLNLDHQPDNQDLATGILIGMRMPSFKVLNQSDARPWHFQELLQSNGCWRIAVFPGDLRNADQFARLTTLGQALAAKDSFLRRYTPRSEAIDSVFEIITVHSAPRSSIELLSLHEVFHPFSEEIGWDYNKVFVDDVSYHEGHGEAYKNYGISPLTGCMVVIRPDQHVSCISSLEDMRRIDSFFSGFMIEQK</sequence>
<dbReference type="Pfam" id="PF07976">
    <property type="entry name" value="Phe_hydrox_dim"/>
    <property type="match status" value="1"/>
</dbReference>
<feature type="domain" description="FAD-binding" evidence="5">
    <location>
        <begin position="205"/>
        <end position="411"/>
    </location>
</feature>
<dbReference type="Gene3D" id="3.50.50.60">
    <property type="entry name" value="FAD/NAD(P)-binding domain"/>
    <property type="match status" value="1"/>
</dbReference>
<dbReference type="CDD" id="cd02979">
    <property type="entry name" value="PHOX_C"/>
    <property type="match status" value="1"/>
</dbReference>
<dbReference type="PANTHER" id="PTHR43004:SF20">
    <property type="entry name" value="2-MONOOXYGENASE, PUTATIVE (AFU_ORTHOLOGUE AFUA_1G13660)-RELATED"/>
    <property type="match status" value="1"/>
</dbReference>
<accession>A0A8H7T6M8</accession>
<dbReference type="Proteomes" id="UP000664132">
    <property type="component" value="Unassembled WGS sequence"/>
</dbReference>
<dbReference type="GO" id="GO:0016709">
    <property type="term" value="F:oxidoreductase activity, acting on paired donors, with incorporation or reduction of molecular oxygen, NAD(P)H as one donor, and incorporation of one atom of oxygen"/>
    <property type="evidence" value="ECO:0007669"/>
    <property type="project" value="UniProtKB-ARBA"/>
</dbReference>
<keyword evidence="3" id="KW-0274">FAD</keyword>
<name>A0A8H7T6M8_9HELO</name>
<reference evidence="7" key="1">
    <citation type="submission" date="2021-02" db="EMBL/GenBank/DDBJ databases">
        <title>Genome sequence Cadophora malorum strain M34.</title>
        <authorList>
            <person name="Stefanovic E."/>
            <person name="Vu D."/>
            <person name="Scully C."/>
            <person name="Dijksterhuis J."/>
            <person name="Roader J."/>
            <person name="Houbraken J."/>
        </authorList>
    </citation>
    <scope>NUCLEOTIDE SEQUENCE</scope>
    <source>
        <strain evidence="7">M34</strain>
    </source>
</reference>
<dbReference type="InterPro" id="IPR036188">
    <property type="entry name" value="FAD/NAD-bd_sf"/>
</dbReference>
<proteinExistence type="inferred from homology"/>
<evidence type="ECO:0000259" key="5">
    <source>
        <dbReference type="Pfam" id="PF01494"/>
    </source>
</evidence>
<evidence type="ECO:0000259" key="6">
    <source>
        <dbReference type="Pfam" id="PF07976"/>
    </source>
</evidence>
<gene>
    <name evidence="7" type="ORF">IFR04_012764</name>
</gene>
<dbReference type="Pfam" id="PF01494">
    <property type="entry name" value="FAD_binding_3"/>
    <property type="match status" value="2"/>
</dbReference>
<dbReference type="InterPro" id="IPR036249">
    <property type="entry name" value="Thioredoxin-like_sf"/>
</dbReference>
<keyword evidence="8" id="KW-1185">Reference proteome</keyword>
<protein>
    <recommendedName>
        <fullName evidence="9">Phenol 2-monooxygenase</fullName>
    </recommendedName>
</protein>
<evidence type="ECO:0000313" key="8">
    <source>
        <dbReference type="Proteomes" id="UP000664132"/>
    </source>
</evidence>
<evidence type="ECO:0000256" key="4">
    <source>
        <dbReference type="ARBA" id="ARBA00023002"/>
    </source>
</evidence>
<evidence type="ECO:0000256" key="3">
    <source>
        <dbReference type="ARBA" id="ARBA00022827"/>
    </source>
</evidence>
<dbReference type="EMBL" id="JAFJYH010000281">
    <property type="protein sequence ID" value="KAG4414112.1"/>
    <property type="molecule type" value="Genomic_DNA"/>
</dbReference>
<dbReference type="InterPro" id="IPR050641">
    <property type="entry name" value="RIFMO-like"/>
</dbReference>
<comment type="similarity">
    <text evidence="1">Belongs to the PheA/TfdB FAD monooxygenase family.</text>
</comment>
<dbReference type="AlphaFoldDB" id="A0A8H7T6M8"/>
<dbReference type="SUPFAM" id="SSF54373">
    <property type="entry name" value="FAD-linked reductases, C-terminal domain"/>
    <property type="match status" value="1"/>
</dbReference>
<comment type="caution">
    <text evidence="7">The sequence shown here is derived from an EMBL/GenBank/DDBJ whole genome shotgun (WGS) entry which is preliminary data.</text>
</comment>
<feature type="domain" description="FAD-binding" evidence="5">
    <location>
        <begin position="9"/>
        <end position="122"/>
    </location>
</feature>
<evidence type="ECO:0000256" key="1">
    <source>
        <dbReference type="ARBA" id="ARBA00007801"/>
    </source>
</evidence>
<dbReference type="InterPro" id="IPR012941">
    <property type="entry name" value="Phe_hydrox_C_dim_dom"/>
</dbReference>